<gene>
    <name evidence="2" type="ORF">TWF694_008232</name>
</gene>
<dbReference type="Proteomes" id="UP001365542">
    <property type="component" value="Unassembled WGS sequence"/>
</dbReference>
<protein>
    <submittedName>
        <fullName evidence="2">Uncharacterized protein</fullName>
    </submittedName>
</protein>
<dbReference type="AlphaFoldDB" id="A0AAV9XFG5"/>
<keyword evidence="3" id="KW-1185">Reference proteome</keyword>
<comment type="caution">
    <text evidence="2">The sequence shown here is derived from an EMBL/GenBank/DDBJ whole genome shotgun (WGS) entry which is preliminary data.</text>
</comment>
<name>A0AAV9XFG5_9PEZI</name>
<evidence type="ECO:0000313" key="2">
    <source>
        <dbReference type="EMBL" id="KAK6540849.1"/>
    </source>
</evidence>
<evidence type="ECO:0000313" key="3">
    <source>
        <dbReference type="Proteomes" id="UP001365542"/>
    </source>
</evidence>
<dbReference type="EMBL" id="JAVHJO010000004">
    <property type="protein sequence ID" value="KAK6540849.1"/>
    <property type="molecule type" value="Genomic_DNA"/>
</dbReference>
<organism evidence="2 3">
    <name type="scientific">Orbilia ellipsospora</name>
    <dbReference type="NCBI Taxonomy" id="2528407"/>
    <lineage>
        <taxon>Eukaryota</taxon>
        <taxon>Fungi</taxon>
        <taxon>Dikarya</taxon>
        <taxon>Ascomycota</taxon>
        <taxon>Pezizomycotina</taxon>
        <taxon>Orbiliomycetes</taxon>
        <taxon>Orbiliales</taxon>
        <taxon>Orbiliaceae</taxon>
        <taxon>Orbilia</taxon>
    </lineage>
</organism>
<accession>A0AAV9XFG5</accession>
<proteinExistence type="predicted"/>
<sequence>MKEHLSIETGELGQPTSLETVQQKLEDIKAAWKIKELNHELERAETNEKIKNLEAKLEELKEKQEMDQDHQPRGATSTTITRPGGNKDMGLWI</sequence>
<feature type="compositionally biased region" description="Basic and acidic residues" evidence="1">
    <location>
        <begin position="62"/>
        <end position="72"/>
    </location>
</feature>
<feature type="region of interest" description="Disordered" evidence="1">
    <location>
        <begin position="62"/>
        <end position="93"/>
    </location>
</feature>
<evidence type="ECO:0000256" key="1">
    <source>
        <dbReference type="SAM" id="MobiDB-lite"/>
    </source>
</evidence>
<reference evidence="2 3" key="1">
    <citation type="submission" date="2019-10" db="EMBL/GenBank/DDBJ databases">
        <authorList>
            <person name="Palmer J.M."/>
        </authorList>
    </citation>
    <scope>NUCLEOTIDE SEQUENCE [LARGE SCALE GENOMIC DNA]</scope>
    <source>
        <strain evidence="2 3">TWF694</strain>
    </source>
</reference>